<evidence type="ECO:0000313" key="7">
    <source>
        <dbReference type="EMBL" id="SET02962.1"/>
    </source>
</evidence>
<feature type="domain" description="DUF1468" evidence="2">
    <location>
        <begin position="7"/>
        <end position="152"/>
    </location>
</feature>
<reference evidence="8 15" key="4">
    <citation type="submission" date="2019-03" db="EMBL/GenBank/DDBJ databases">
        <title>Deep subsurface shale carbon reservoir microbial communities from Ohio and West Virginia, USA.</title>
        <authorList>
            <person name="Wrighton K."/>
        </authorList>
    </citation>
    <scope>NUCLEOTIDE SEQUENCE [LARGE SCALE GENOMIC DNA]</scope>
    <source>
        <strain evidence="8 15">UTICA-S4D12</strain>
    </source>
</reference>
<dbReference type="Proteomes" id="UP000295472">
    <property type="component" value="Unassembled WGS sequence"/>
</dbReference>
<dbReference type="EMBL" id="FMYT01000004">
    <property type="protein sequence ID" value="SDC28755.1"/>
    <property type="molecule type" value="Genomic_DNA"/>
</dbReference>
<evidence type="ECO:0000313" key="9">
    <source>
        <dbReference type="EMBL" id="TDX46505.1"/>
    </source>
</evidence>
<proteinExistence type="predicted"/>
<dbReference type="GeneID" id="57011994"/>
<evidence type="ECO:0000313" key="3">
    <source>
        <dbReference type="EMBL" id="PXV66699.1"/>
    </source>
</evidence>
<feature type="transmembrane region" description="Helical" evidence="1">
    <location>
        <begin position="40"/>
        <end position="61"/>
    </location>
</feature>
<sequence>MKKYDKILGTLLLIFAGILYFYSGTFPVREGRPRVLNAGFYPQLLAIILAVLAVALIIAAFIKDYKDKGDVEIWKNTSSLKLFLVTLVMLIIYPYLLTYLGFATATFIFISIMIYSLFSKEERNIKKLGFISLIITIVIYLVFNEFINIPFPTGGLLI</sequence>
<dbReference type="AlphaFoldDB" id="A0A1G6KDV2"/>
<evidence type="ECO:0000313" key="10">
    <source>
        <dbReference type="Proteomes" id="UP000198612"/>
    </source>
</evidence>
<reference evidence="6 11" key="1">
    <citation type="submission" date="2016-10" db="EMBL/GenBank/DDBJ databases">
        <authorList>
            <person name="de Groot N.N."/>
        </authorList>
    </citation>
    <scope>NUCLEOTIDE SEQUENCE [LARGE SCALE GENOMIC DNA]</scope>
    <source>
        <strain evidence="6 11">WG7</strain>
    </source>
</reference>
<reference evidence="3 13" key="3">
    <citation type="submission" date="2018-04" db="EMBL/GenBank/DDBJ databases">
        <title>Subsurface microbial communities from deep shales in Ohio and West Virginia, USA.</title>
        <authorList>
            <person name="Wrighton K."/>
        </authorList>
    </citation>
    <scope>NUCLEOTIDE SEQUENCE [LARGE SCALE GENOMIC DNA]</scope>
    <source>
        <strain evidence="9 14">DSMZ 11287</strain>
        <strain evidence="3 13">MSL28</strain>
    </source>
</reference>
<evidence type="ECO:0000259" key="2">
    <source>
        <dbReference type="Pfam" id="PF07331"/>
    </source>
</evidence>
<dbReference type="STRING" id="54121.SAMN04515653_11158"/>
<evidence type="ECO:0000313" key="13">
    <source>
        <dbReference type="Proteomes" id="UP000247389"/>
    </source>
</evidence>
<dbReference type="Proteomes" id="UP000324896">
    <property type="component" value="Unassembled WGS sequence"/>
</dbReference>
<accession>A0A1G6KDV2</accession>
<dbReference type="EMBL" id="QICM01000010">
    <property type="protein sequence ID" value="PXV66699.1"/>
    <property type="molecule type" value="Genomic_DNA"/>
</dbReference>
<dbReference type="RefSeq" id="WP_073158179.1">
    <property type="nucleotide sequence ID" value="NZ_FMYT01000004.1"/>
</dbReference>
<evidence type="ECO:0000313" key="12">
    <source>
        <dbReference type="Proteomes" id="UP000199519"/>
    </source>
</evidence>
<reference evidence="10 12" key="2">
    <citation type="submission" date="2016-10" db="EMBL/GenBank/DDBJ databases">
        <authorList>
            <person name="Varghese N."/>
            <person name="Submissions S."/>
        </authorList>
    </citation>
    <scope>NUCLEOTIDE SEQUENCE [LARGE SCALE GENOMIC DNA]</scope>
    <source>
        <strain evidence="4 16">WG10</strain>
        <strain evidence="5 12">WG2</strain>
        <strain evidence="7 10">WG5</strain>
    </source>
</reference>
<feature type="transmembrane region" description="Helical" evidence="1">
    <location>
        <begin position="130"/>
        <end position="151"/>
    </location>
</feature>
<dbReference type="InterPro" id="IPR009936">
    <property type="entry name" value="DUF1468"/>
</dbReference>
<dbReference type="Proteomes" id="UP000198945">
    <property type="component" value="Unassembled WGS sequence"/>
</dbReference>
<evidence type="ECO:0000256" key="1">
    <source>
        <dbReference type="SAM" id="Phobius"/>
    </source>
</evidence>
<feature type="transmembrane region" description="Helical" evidence="1">
    <location>
        <begin position="99"/>
        <end position="118"/>
    </location>
</feature>
<dbReference type="Proteomes" id="UP000199519">
    <property type="component" value="Unassembled WGS sequence"/>
</dbReference>
<keyword evidence="12" id="KW-1185">Reference proteome</keyword>
<dbReference type="EMBL" id="FOHG01000018">
    <property type="protein sequence ID" value="SET02962.1"/>
    <property type="molecule type" value="Genomic_DNA"/>
</dbReference>
<dbReference type="Pfam" id="PF07331">
    <property type="entry name" value="TctB"/>
    <property type="match status" value="1"/>
</dbReference>
<dbReference type="EMBL" id="FNBJ01000019">
    <property type="protein sequence ID" value="SDF66895.1"/>
    <property type="molecule type" value="Genomic_DNA"/>
</dbReference>
<dbReference type="EMBL" id="SOAA01000007">
    <property type="protein sequence ID" value="TDS32381.1"/>
    <property type="molecule type" value="Genomic_DNA"/>
</dbReference>
<evidence type="ECO:0000313" key="8">
    <source>
        <dbReference type="EMBL" id="TDS32381.1"/>
    </source>
</evidence>
<dbReference type="Proteomes" id="UP000295758">
    <property type="component" value="Unassembled WGS sequence"/>
</dbReference>
<evidence type="ECO:0000313" key="6">
    <source>
        <dbReference type="EMBL" id="SDI70042.1"/>
    </source>
</evidence>
<dbReference type="EMBL" id="FNEH01000012">
    <property type="protein sequence ID" value="SDI70042.1"/>
    <property type="molecule type" value="Genomic_DNA"/>
</dbReference>
<dbReference type="OrthoDB" id="3034626at2"/>
<evidence type="ECO:0000313" key="15">
    <source>
        <dbReference type="Proteomes" id="UP000295758"/>
    </source>
</evidence>
<feature type="transmembrane region" description="Helical" evidence="1">
    <location>
        <begin position="7"/>
        <end position="28"/>
    </location>
</feature>
<evidence type="ECO:0000313" key="11">
    <source>
        <dbReference type="Proteomes" id="UP000198945"/>
    </source>
</evidence>
<organism evidence="4 16">
    <name type="scientific">Halanaerobium congolense</name>
    <dbReference type="NCBI Taxonomy" id="54121"/>
    <lineage>
        <taxon>Bacteria</taxon>
        <taxon>Bacillati</taxon>
        <taxon>Bacillota</taxon>
        <taxon>Clostridia</taxon>
        <taxon>Halanaerobiales</taxon>
        <taxon>Halanaerobiaceae</taxon>
        <taxon>Halanaerobium</taxon>
    </lineage>
</organism>
<gene>
    <name evidence="8" type="ORF">BY453_10755</name>
    <name evidence="9" type="ORF">C7954_10520</name>
    <name evidence="3" type="ORF">C8C78_11034</name>
    <name evidence="4" type="ORF">SAMN04488597_10470</name>
    <name evidence="5" type="ORF">SAMN04488598_11917</name>
    <name evidence="7" type="ORF">SAMN04515652_11827</name>
    <name evidence="6" type="ORF">SAMN04515654_11221</name>
</gene>
<keyword evidence="1" id="KW-0472">Membrane</keyword>
<feature type="transmembrane region" description="Helical" evidence="1">
    <location>
        <begin position="73"/>
        <end position="93"/>
    </location>
</feature>
<evidence type="ECO:0000313" key="5">
    <source>
        <dbReference type="EMBL" id="SDF66895.1"/>
    </source>
</evidence>
<dbReference type="EMBL" id="SOEF01000005">
    <property type="protein sequence ID" value="TDX46505.1"/>
    <property type="molecule type" value="Genomic_DNA"/>
</dbReference>
<evidence type="ECO:0000313" key="14">
    <source>
        <dbReference type="Proteomes" id="UP000295472"/>
    </source>
</evidence>
<keyword evidence="1" id="KW-1133">Transmembrane helix</keyword>
<keyword evidence="1" id="KW-0812">Transmembrane</keyword>
<evidence type="ECO:0000313" key="4">
    <source>
        <dbReference type="EMBL" id="SDC28755.1"/>
    </source>
</evidence>
<dbReference type="Proteomes" id="UP000247389">
    <property type="component" value="Unassembled WGS sequence"/>
</dbReference>
<name>A0A1G6KDV2_9FIRM</name>
<protein>
    <submittedName>
        <fullName evidence="4">Tripartite tricarboxylate transporter TctB family protein</fullName>
    </submittedName>
</protein>
<dbReference type="Proteomes" id="UP000198612">
    <property type="component" value="Unassembled WGS sequence"/>
</dbReference>
<evidence type="ECO:0000313" key="16">
    <source>
        <dbReference type="Proteomes" id="UP000324896"/>
    </source>
</evidence>